<dbReference type="Proteomes" id="UP001233271">
    <property type="component" value="Chromosome 5"/>
</dbReference>
<proteinExistence type="predicted"/>
<dbReference type="RefSeq" id="XP_060458459.1">
    <property type="nucleotide sequence ID" value="XM_060602024.1"/>
</dbReference>
<dbReference type="PANTHER" id="PTHR23025">
    <property type="entry name" value="TRIACYLGLYCEROL LIPASE"/>
    <property type="match status" value="1"/>
</dbReference>
<organism evidence="3 4">
    <name type="scientific">Cutaneotrichosporon cavernicola</name>
    <dbReference type="NCBI Taxonomy" id="279322"/>
    <lineage>
        <taxon>Eukaryota</taxon>
        <taxon>Fungi</taxon>
        <taxon>Dikarya</taxon>
        <taxon>Basidiomycota</taxon>
        <taxon>Agaricomycotina</taxon>
        <taxon>Tremellomycetes</taxon>
        <taxon>Trichosporonales</taxon>
        <taxon>Trichosporonaceae</taxon>
        <taxon>Cutaneotrichosporon</taxon>
    </lineage>
</organism>
<dbReference type="AlphaFoldDB" id="A0AA48QX48"/>
<evidence type="ECO:0000313" key="3">
    <source>
        <dbReference type="EMBL" id="BEI93194.1"/>
    </source>
</evidence>
<evidence type="ECO:0000259" key="2">
    <source>
        <dbReference type="Pfam" id="PF07859"/>
    </source>
</evidence>
<dbReference type="InterPro" id="IPR013094">
    <property type="entry name" value="AB_hydrolase_3"/>
</dbReference>
<dbReference type="Pfam" id="PF07859">
    <property type="entry name" value="Abhydrolase_3"/>
    <property type="match status" value="2"/>
</dbReference>
<feature type="compositionally biased region" description="Polar residues" evidence="1">
    <location>
        <begin position="440"/>
        <end position="457"/>
    </location>
</feature>
<dbReference type="GO" id="GO:0004806">
    <property type="term" value="F:triacylglycerol lipase activity"/>
    <property type="evidence" value="ECO:0007669"/>
    <property type="project" value="TreeGrafter"/>
</dbReference>
<dbReference type="EMBL" id="AP028216">
    <property type="protein sequence ID" value="BEI93194.1"/>
    <property type="molecule type" value="Genomic_DNA"/>
</dbReference>
<dbReference type="KEGG" id="ccac:CcaHIS019_0508220"/>
<dbReference type="GO" id="GO:0005829">
    <property type="term" value="C:cytosol"/>
    <property type="evidence" value="ECO:0007669"/>
    <property type="project" value="TreeGrafter"/>
</dbReference>
<evidence type="ECO:0000256" key="1">
    <source>
        <dbReference type="SAM" id="MobiDB-lite"/>
    </source>
</evidence>
<sequence>MLDHVFGRPSPTVRRTQIFLVLFFWVWRLYKGDGSAMGAGRRRIARVPPRDVTYSRTWWRRVWALLVARRSGPRWMSNFNVRLKSFTPYQLILGTLTIVYALRHLDDLLGIGAPEPLANMYSRSYYRATYVNTALDAGFASAMSIRPKWLKDISSLVFGVYYLLWASEGDEVLRRYRALCSVEMLRTTWEKTYNNPYLRGFIKLHLPKVPIVRYVYIHRPPTSSRANNPPVKAMLFFNGTEKQLARATELVMDFPGGGFIAMGPECHEERLRTWAIRTGKPILSIDYGKAPEYPYPWAIEEGIDAYRTITDTKGAVIGIKSRHLGVVLTGDSAGGNICATIMNRILEHHKHITRPVAMILAYPALDFNYTSWMSPTNLRVLQTEQSEVHIPGLVHGKDHLRHKSPLSVVDDVSKPKRPTAKSRKSWAHSISSKFGLGMTPRSSDSKPQPRRSMTATRPLTKRTESGWFASREDSEFSDGLSDVMSSDDEDESSIDCRNDADKCLAERVKTPGVFADERFTDGILSTSPQPTPSADDVADGAVVPTTPKPVKKAPFATRLTMTSRVGYFQDRVISPSMMRAMAILYIGPQRCPDFETDYYISPILSPPQNLAHFPPVYLICGERDPFVDDTVIFAGKLREAKRTRRAHAANPGDNKSSKHGEGLRMTTGKPNEEPPDHILRETDEDWVQMRIIEGWGHGFMQMSSLMREIDPVLVEMADWIDESFERARLVEKDKEEVAAAHAAARAAFKPDAPVTSAQDSLPSPLRSRHVKPVREYTHTRKDQVVGDADLGMDFGPGNSDNEDNMDNIISFTPKMKKRTPPPSQFNPVPRRPSGDVLKRENSVPNFDSTDDSGSSGETVVLQTPPVGRIVLPSTPAQPKGTMSFGLFSRPAAANRGPIAFSKTPATSLYAPTAARRGTPAPSLQPHSTNPIVKAAVAGARAASPALQAAGLVPQSVHSLDPEEMYRRRRAEAVFGMEREDSNSDK</sequence>
<feature type="compositionally biased region" description="Basic residues" evidence="1">
    <location>
        <begin position="415"/>
        <end position="426"/>
    </location>
</feature>
<feature type="region of interest" description="Disordered" evidence="1">
    <location>
        <begin position="812"/>
        <end position="860"/>
    </location>
</feature>
<evidence type="ECO:0000313" key="4">
    <source>
        <dbReference type="Proteomes" id="UP001233271"/>
    </source>
</evidence>
<accession>A0AA48QX48</accession>
<name>A0AA48QX48_9TREE</name>
<keyword evidence="4" id="KW-1185">Reference proteome</keyword>
<protein>
    <recommendedName>
        <fullName evidence="2">Alpha/beta hydrolase fold-3 domain-containing protein</fullName>
    </recommendedName>
</protein>
<dbReference type="Gene3D" id="3.40.50.1820">
    <property type="entry name" value="alpha/beta hydrolase"/>
    <property type="match status" value="2"/>
</dbReference>
<feature type="compositionally biased region" description="Basic and acidic residues" evidence="1">
    <location>
        <begin position="832"/>
        <end position="841"/>
    </location>
</feature>
<dbReference type="InterPro" id="IPR029058">
    <property type="entry name" value="AB_hydrolase_fold"/>
</dbReference>
<feature type="domain" description="Alpha/beta hydrolase fold-3" evidence="2">
    <location>
        <begin position="562"/>
        <end position="644"/>
    </location>
</feature>
<dbReference type="GO" id="GO:0019433">
    <property type="term" value="P:triglyceride catabolic process"/>
    <property type="evidence" value="ECO:0007669"/>
    <property type="project" value="TreeGrafter"/>
</dbReference>
<feature type="domain" description="Alpha/beta hydrolase fold-3" evidence="2">
    <location>
        <begin position="252"/>
        <end position="370"/>
    </location>
</feature>
<feature type="region of interest" description="Disordered" evidence="1">
    <location>
        <begin position="522"/>
        <end position="545"/>
    </location>
</feature>
<gene>
    <name evidence="3" type="ORF">CcaverHIS019_0508220</name>
</gene>
<feature type="region of interest" description="Disordered" evidence="1">
    <location>
        <begin position="404"/>
        <end position="495"/>
    </location>
</feature>
<dbReference type="SUPFAM" id="SSF53474">
    <property type="entry name" value="alpha/beta-Hydrolases"/>
    <property type="match status" value="1"/>
</dbReference>
<dbReference type="GO" id="GO:0004771">
    <property type="term" value="F:sterol ester esterase activity"/>
    <property type="evidence" value="ECO:0007669"/>
    <property type="project" value="TreeGrafter"/>
</dbReference>
<reference evidence="3" key="1">
    <citation type="journal article" date="2023" name="BMC Genomics">
        <title>Chromosome-level genome assemblies of Cutaneotrichosporon spp. (Trichosporonales, Basidiomycota) reveal imbalanced evolution between nucleotide sequences and chromosome synteny.</title>
        <authorList>
            <person name="Kobayashi Y."/>
            <person name="Kayamori A."/>
            <person name="Aoki K."/>
            <person name="Shiwa Y."/>
            <person name="Matsutani M."/>
            <person name="Fujita N."/>
            <person name="Sugita T."/>
            <person name="Iwasaki W."/>
            <person name="Tanaka N."/>
            <person name="Takashima M."/>
        </authorList>
    </citation>
    <scope>NUCLEOTIDE SEQUENCE</scope>
    <source>
        <strain evidence="3">HIS019</strain>
    </source>
</reference>
<feature type="region of interest" description="Disordered" evidence="1">
    <location>
        <begin position="749"/>
        <end position="769"/>
    </location>
</feature>
<feature type="region of interest" description="Disordered" evidence="1">
    <location>
        <begin position="642"/>
        <end position="677"/>
    </location>
</feature>
<dbReference type="GeneID" id="85497064"/>
<dbReference type="PANTHER" id="PTHR23025:SF3">
    <property type="entry name" value="HORMONE-SENSITIVE LIPASE"/>
    <property type="match status" value="1"/>
</dbReference>